<dbReference type="GO" id="GO:0005524">
    <property type="term" value="F:ATP binding"/>
    <property type="evidence" value="ECO:0007669"/>
    <property type="project" value="UniProtKB-KW"/>
</dbReference>
<dbReference type="InterPro" id="IPR011009">
    <property type="entry name" value="Kinase-like_dom_sf"/>
</dbReference>
<evidence type="ECO:0000256" key="4">
    <source>
        <dbReference type="ARBA" id="ARBA00022741"/>
    </source>
</evidence>
<dbReference type="FunFam" id="3.30.200.20:FF:000035">
    <property type="entry name" value="Serine/threonine protein kinase Stk1"/>
    <property type="match status" value="1"/>
</dbReference>
<keyword evidence="3" id="KW-0677">Repeat</keyword>
<protein>
    <submittedName>
        <fullName evidence="10">Unannotated protein</fullName>
    </submittedName>
</protein>
<dbReference type="GO" id="GO:0004674">
    <property type="term" value="F:protein serine/threonine kinase activity"/>
    <property type="evidence" value="ECO:0007669"/>
    <property type="project" value="UniProtKB-KW"/>
</dbReference>
<evidence type="ECO:0000256" key="6">
    <source>
        <dbReference type="ARBA" id="ARBA00022840"/>
    </source>
</evidence>
<feature type="domain" description="PASTA" evidence="9">
    <location>
        <begin position="373"/>
        <end position="439"/>
    </location>
</feature>
<name>A0A6J6CCB5_9ZZZZ</name>
<dbReference type="PANTHER" id="PTHR43289:SF6">
    <property type="entry name" value="SERINE_THREONINE-PROTEIN KINASE NEKL-3"/>
    <property type="match status" value="1"/>
</dbReference>
<keyword evidence="7" id="KW-0472">Membrane</keyword>
<dbReference type="InterPro" id="IPR008271">
    <property type="entry name" value="Ser/Thr_kinase_AS"/>
</dbReference>
<evidence type="ECO:0000313" key="10">
    <source>
        <dbReference type="EMBL" id="CAB4549032.1"/>
    </source>
</evidence>
<dbReference type="PROSITE" id="PS51178">
    <property type="entry name" value="PASTA"/>
    <property type="match status" value="2"/>
</dbReference>
<gene>
    <name evidence="10" type="ORF">UFOPK1503_00895</name>
</gene>
<dbReference type="SMART" id="SM00220">
    <property type="entry name" value="S_TKc"/>
    <property type="match status" value="1"/>
</dbReference>
<dbReference type="InterPro" id="IPR000719">
    <property type="entry name" value="Prot_kinase_dom"/>
</dbReference>
<keyword evidence="2" id="KW-0808">Transferase</keyword>
<dbReference type="PROSITE" id="PS00107">
    <property type="entry name" value="PROTEIN_KINASE_ATP"/>
    <property type="match status" value="1"/>
</dbReference>
<evidence type="ECO:0000256" key="1">
    <source>
        <dbReference type="ARBA" id="ARBA00022527"/>
    </source>
</evidence>
<keyword evidence="1" id="KW-0723">Serine/threonine-protein kinase</keyword>
<dbReference type="CDD" id="cd06577">
    <property type="entry name" value="PASTA_pknB"/>
    <property type="match status" value="2"/>
</dbReference>
<feature type="domain" description="PASTA" evidence="9">
    <location>
        <begin position="440"/>
        <end position="507"/>
    </location>
</feature>
<evidence type="ECO:0000256" key="3">
    <source>
        <dbReference type="ARBA" id="ARBA00022737"/>
    </source>
</evidence>
<dbReference type="InterPro" id="IPR005543">
    <property type="entry name" value="PASTA_dom"/>
</dbReference>
<dbReference type="Pfam" id="PF00069">
    <property type="entry name" value="Pkinase"/>
    <property type="match status" value="1"/>
</dbReference>
<evidence type="ECO:0000256" key="2">
    <source>
        <dbReference type="ARBA" id="ARBA00022679"/>
    </source>
</evidence>
<dbReference type="Gene3D" id="3.30.200.20">
    <property type="entry name" value="Phosphorylase Kinase, domain 1"/>
    <property type="match status" value="1"/>
</dbReference>
<dbReference type="AlphaFoldDB" id="A0A6J6CCB5"/>
<feature type="transmembrane region" description="Helical" evidence="7">
    <location>
        <begin position="342"/>
        <end position="362"/>
    </location>
</feature>
<dbReference type="Pfam" id="PF03793">
    <property type="entry name" value="PASTA"/>
    <property type="match status" value="2"/>
</dbReference>
<dbReference type="PROSITE" id="PS50011">
    <property type="entry name" value="PROTEIN_KINASE_DOM"/>
    <property type="match status" value="1"/>
</dbReference>
<keyword evidence="7" id="KW-0812">Transmembrane</keyword>
<dbReference type="PROSITE" id="PS00108">
    <property type="entry name" value="PROTEIN_KINASE_ST"/>
    <property type="match status" value="1"/>
</dbReference>
<keyword evidence="6" id="KW-0067">ATP-binding</keyword>
<evidence type="ECO:0000259" key="9">
    <source>
        <dbReference type="PROSITE" id="PS51178"/>
    </source>
</evidence>
<dbReference type="CDD" id="cd14014">
    <property type="entry name" value="STKc_PknB_like"/>
    <property type="match status" value="1"/>
</dbReference>
<feature type="domain" description="Protein kinase" evidence="8">
    <location>
        <begin position="12"/>
        <end position="280"/>
    </location>
</feature>
<dbReference type="Gene3D" id="1.10.510.10">
    <property type="entry name" value="Transferase(Phosphotransferase) domain 1"/>
    <property type="match status" value="1"/>
</dbReference>
<dbReference type="SMART" id="SM00740">
    <property type="entry name" value="PASTA"/>
    <property type="match status" value="3"/>
</dbReference>
<dbReference type="FunFam" id="1.10.510.10:FF:000021">
    <property type="entry name" value="Serine/threonine protein kinase"/>
    <property type="match status" value="1"/>
</dbReference>
<accession>A0A6J6CCB5</accession>
<organism evidence="10">
    <name type="scientific">freshwater metagenome</name>
    <dbReference type="NCBI Taxonomy" id="449393"/>
    <lineage>
        <taxon>unclassified sequences</taxon>
        <taxon>metagenomes</taxon>
        <taxon>ecological metagenomes</taxon>
    </lineage>
</organism>
<evidence type="ECO:0000256" key="7">
    <source>
        <dbReference type="SAM" id="Phobius"/>
    </source>
</evidence>
<keyword evidence="7" id="KW-1133">Transmembrane helix</keyword>
<dbReference type="InterPro" id="IPR017441">
    <property type="entry name" value="Protein_kinase_ATP_BS"/>
</dbReference>
<reference evidence="10" key="1">
    <citation type="submission" date="2020-05" db="EMBL/GenBank/DDBJ databases">
        <authorList>
            <person name="Chiriac C."/>
            <person name="Salcher M."/>
            <person name="Ghai R."/>
            <person name="Kavagutti S V."/>
        </authorList>
    </citation>
    <scope>NUCLEOTIDE SEQUENCE</scope>
</reference>
<keyword evidence="4" id="KW-0547">Nucleotide-binding</keyword>
<evidence type="ECO:0000256" key="5">
    <source>
        <dbReference type="ARBA" id="ARBA00022777"/>
    </source>
</evidence>
<evidence type="ECO:0000259" key="8">
    <source>
        <dbReference type="PROSITE" id="PS50011"/>
    </source>
</evidence>
<dbReference type="Gene3D" id="3.30.10.20">
    <property type="match status" value="2"/>
</dbReference>
<sequence>MINNERLIAGRYRIGSLVGRGGMAEVYEGYDTRLGRTVAIKLLKSDLANDPSFEEKFRGEAQASARMAHPSIVRIYDAGEEEATDSNGNLVKTPFIIMELVKGRLLREVIHAGSVEIDKAVRYVTGILSALEVSHRSGVIHRDIKPANVMISENDAVKVMDFGIARAVSDNSATQAATAGIVGTAQYFSPEQARGEQVDARTDLYSTGIILYELLAGRPPFKGESAVSVAYQHVSETAPNPSDFNPQVTPELNAVVMRAMAKDRDDRFQTAEEFREHLLAALAGVPVTKPQPKPVTQIEPVQVDATELLEKPESLPTALLEGFETAPSEQISISNNKVGVGVLWGLGTGVAVILIGLVFWLFSIGANNSTNPTGTGVAVANVADSLYEDALEALTAQDLVVLRVYEQSDTVPAGVVIRQEPAAGTLVLPKTPITVYVSSGATEVIVPNLVGTPEANAVAMIEQAGLTVGSITVTGSPTVAEGVVITSDPVAGSKLPQGTVVNLILSSGKVMVPDVRNLAVTEAISLMTNPAVGYTTSVEIQNAGSCDGNPGNVVIDQSIPPGEAEQKQNIILFVECVQ</sequence>
<proteinExistence type="predicted"/>
<dbReference type="NCBIfam" id="NF033483">
    <property type="entry name" value="PknB_PASTA_kin"/>
    <property type="match status" value="1"/>
</dbReference>
<keyword evidence="5" id="KW-0418">Kinase</keyword>
<dbReference type="SUPFAM" id="SSF56112">
    <property type="entry name" value="Protein kinase-like (PK-like)"/>
    <property type="match status" value="1"/>
</dbReference>
<dbReference type="PANTHER" id="PTHR43289">
    <property type="entry name" value="MITOGEN-ACTIVATED PROTEIN KINASE KINASE KINASE 20-RELATED"/>
    <property type="match status" value="1"/>
</dbReference>
<dbReference type="EMBL" id="CAEZST010000015">
    <property type="protein sequence ID" value="CAB4549032.1"/>
    <property type="molecule type" value="Genomic_DNA"/>
</dbReference>